<evidence type="ECO:0008006" key="4">
    <source>
        <dbReference type="Google" id="ProtNLM"/>
    </source>
</evidence>
<evidence type="ECO:0000256" key="1">
    <source>
        <dbReference type="SAM" id="SignalP"/>
    </source>
</evidence>
<sequence length="512" mass="58053">MKHYKIFKTIALSAILLLVTLSVTAQQKMSKIDQSVRADRDVTVDLNTSHTNIIVETWNKDYIEVEAFIESKKLSQEDLQKALDNWEVSLTGDSDYVKITSKGSKGIWSDDMSLTILDEASIQALANLPEKLEINLGPLLQKLEQLDVLGELPEKLKSLRIPKSPDGNYNVDFDYDRYKNEGESYLDTWSKKYRKDYGEAYEQEMRTWAKSINQEDIDRFEKEMEAWGENFGKQIESLFDDDFEKSMEAWGENFGKKFEEEIAPKLEAWGARFEQEVAPKLEAWGKRFEAEFERKMEAQFEDDGKKGNDKSNKLFKDIDYNTTKTIIIKMPKKAKLKLNVRHGELKLANALENAKGDVSHGSFIANHINGGNTSINVSYAKVAIKDWMSGQLKLNYVDDAIIANANNLILNAVSSDIEVNNLSGNSVINGSFGDLLINTIASDFNNLNIVLENSEAKLKLPNTDYNLYFNGNRSKFNNVSASNKTIKNYPNDNSNTSKTIIINAKFSNVIAK</sequence>
<feature type="signal peptide" evidence="1">
    <location>
        <begin position="1"/>
        <end position="25"/>
    </location>
</feature>
<accession>A0A1I3NGM6</accession>
<keyword evidence="3" id="KW-1185">Reference proteome</keyword>
<proteinExistence type="predicted"/>
<dbReference type="Proteomes" id="UP000199559">
    <property type="component" value="Unassembled WGS sequence"/>
</dbReference>
<dbReference type="EMBL" id="FORM01000004">
    <property type="protein sequence ID" value="SFJ08518.1"/>
    <property type="molecule type" value="Genomic_DNA"/>
</dbReference>
<reference evidence="3" key="1">
    <citation type="submission" date="2016-10" db="EMBL/GenBank/DDBJ databases">
        <authorList>
            <person name="Varghese N."/>
            <person name="Submissions S."/>
        </authorList>
    </citation>
    <scope>NUCLEOTIDE SEQUENCE [LARGE SCALE GENOMIC DNA]</scope>
    <source>
        <strain evidence="3">DSM 28881</strain>
    </source>
</reference>
<gene>
    <name evidence="2" type="ORF">SAMN05443431_104147</name>
</gene>
<organism evidence="2 3">
    <name type="scientific">Olleya namhaensis</name>
    <dbReference type="NCBI Taxonomy" id="1144750"/>
    <lineage>
        <taxon>Bacteria</taxon>
        <taxon>Pseudomonadati</taxon>
        <taxon>Bacteroidota</taxon>
        <taxon>Flavobacteriia</taxon>
        <taxon>Flavobacteriales</taxon>
        <taxon>Flavobacteriaceae</taxon>
    </lineage>
</organism>
<protein>
    <recommendedName>
        <fullName evidence="4">Adhesin domain-containing protein</fullName>
    </recommendedName>
</protein>
<dbReference type="RefSeq" id="WP_090839243.1">
    <property type="nucleotide sequence ID" value="NZ_FORM01000004.1"/>
</dbReference>
<feature type="chain" id="PRO_5011624268" description="Adhesin domain-containing protein" evidence="1">
    <location>
        <begin position="26"/>
        <end position="512"/>
    </location>
</feature>
<evidence type="ECO:0000313" key="2">
    <source>
        <dbReference type="EMBL" id="SFJ08518.1"/>
    </source>
</evidence>
<name>A0A1I3NGM6_9FLAO</name>
<evidence type="ECO:0000313" key="3">
    <source>
        <dbReference type="Proteomes" id="UP000199559"/>
    </source>
</evidence>
<dbReference type="AlphaFoldDB" id="A0A1I3NGM6"/>
<dbReference type="STRING" id="1144750.SAMN05443431_104147"/>
<keyword evidence="1" id="KW-0732">Signal</keyword>